<comment type="subcellular location">
    <subcellularLocation>
        <location evidence="1">Cell membrane</location>
        <topology evidence="1">Multi-pass membrane protein</topology>
    </subcellularLocation>
</comment>
<feature type="transmembrane region" description="Helical" evidence="7">
    <location>
        <begin position="832"/>
        <end position="855"/>
    </location>
</feature>
<feature type="domain" description="Membrane transport protein MMPL" evidence="8">
    <location>
        <begin position="701"/>
        <end position="889"/>
    </location>
</feature>
<feature type="transmembrane region" description="Helical" evidence="7">
    <location>
        <begin position="392"/>
        <end position="415"/>
    </location>
</feature>
<gene>
    <name evidence="9" type="primary">secD</name>
    <name evidence="9" type="ORF">Pan54_04060</name>
</gene>
<evidence type="ECO:0000256" key="3">
    <source>
        <dbReference type="ARBA" id="ARBA00022692"/>
    </source>
</evidence>
<feature type="region of interest" description="Disordered" evidence="6">
    <location>
        <begin position="903"/>
        <end position="953"/>
    </location>
</feature>
<evidence type="ECO:0000256" key="6">
    <source>
        <dbReference type="SAM" id="MobiDB-lite"/>
    </source>
</evidence>
<evidence type="ECO:0000256" key="4">
    <source>
        <dbReference type="ARBA" id="ARBA00022989"/>
    </source>
</evidence>
<dbReference type="OrthoDB" id="2112773at2"/>
<feature type="transmembrane region" description="Helical" evidence="7">
    <location>
        <begin position="791"/>
        <end position="812"/>
    </location>
</feature>
<evidence type="ECO:0000256" key="2">
    <source>
        <dbReference type="ARBA" id="ARBA00022475"/>
    </source>
</evidence>
<evidence type="ECO:0000313" key="10">
    <source>
        <dbReference type="Proteomes" id="UP000316095"/>
    </source>
</evidence>
<dbReference type="Proteomes" id="UP000316095">
    <property type="component" value="Unassembled WGS sequence"/>
</dbReference>
<keyword evidence="10" id="KW-1185">Reference proteome</keyword>
<organism evidence="9 10">
    <name type="scientific">Rubinisphaera italica</name>
    <dbReference type="NCBI Taxonomy" id="2527969"/>
    <lineage>
        <taxon>Bacteria</taxon>
        <taxon>Pseudomonadati</taxon>
        <taxon>Planctomycetota</taxon>
        <taxon>Planctomycetia</taxon>
        <taxon>Planctomycetales</taxon>
        <taxon>Planctomycetaceae</taxon>
        <taxon>Rubinisphaera</taxon>
    </lineage>
</organism>
<dbReference type="Pfam" id="PF03176">
    <property type="entry name" value="MMPL"/>
    <property type="match status" value="2"/>
</dbReference>
<feature type="transmembrane region" description="Helical" evidence="7">
    <location>
        <begin position="466"/>
        <end position="491"/>
    </location>
</feature>
<sequence length="953" mass="105166">MLNFFNKKDPWGNGLSVWVLAALLFATPFIFTTLKQIEMKNEVEAWLPERDPQAVLLDWYGEHFPVKDRLFVSWDDSTLNDARSELLAAKLEGYVDAKGVERRGSPYVEAVLTPRESLRQILDQGIEDDQALDTLGGLLLGHGALKVRLTELGQEKQDFIEQEIIRRAKDELKLNVEILPAVKLWQPPLKFTEYAEIRQRKADDEEFYEEDEERLDKILVVPEHEFQVTWHLIAPDAELSTKVQKLIESITSRPSKAYPKGDPLIAETFFSTGAPIALVVTFTEAGQADRSAALEDVITVAKECFIPAEEIHLGGRPVGSARLNEEVAKSNYDPNAPFFMRSVTGLSALVSFVLAFFMLRSFRLGVLVLTVSGYATLLTVMLVPLTGSTMNMVLIVMPTLLSVLTLSGAIHLASYWKHAAWENPENAVINAVKMAAQPCILASATTAIGLASLMTSTLNPVRDFGIYAAAGCGVSLIFVLFVLPALMQVWPGQPPEEHESDGKSWRLLANAIYRHSSLVTVVCLGLFAFGLYGLTYFKSETKVIRYFPKDSQIMKDYWFLEDNVIGINTVDTIVRFDKDAQENMPFLERLEVVRQITDKIRTHHEITGALSLSDFQKPTEPPAEDDSFLVKARYNKRSNAFESKIKDGELPEAESLLTVAQEDADWTVPGDKKLSETGDELWRISAQAYVMADNDYGLLMDELDGISQSVLKFHAGTHHVVTGMVPVFLRTQEALLESLIRSFGMAFGIIAVVLIIVLRNPIAGLLTMLPNLMPVAFCFGTLSIMGGRVDIGTMITASVALGIAVDGTLHLLTWFKQGLILGKSRKEAIELGLSHCAPAMWQTSAIVAIGLLMLFPAPLLMISRFGILMAALVAAALIADIVFLPALLAGWLGTIIEKSVRKSNNPQENSELSNTAGLNEDVDPEDTESRQASVSTPHLKIVTAKVTEGSNSN</sequence>
<feature type="transmembrane region" description="Helical" evidence="7">
    <location>
        <begin position="435"/>
        <end position="454"/>
    </location>
</feature>
<keyword evidence="4 7" id="KW-1133">Transmembrane helix</keyword>
<dbReference type="EMBL" id="SJPG01000001">
    <property type="protein sequence ID" value="TWT59697.1"/>
    <property type="molecule type" value="Genomic_DNA"/>
</dbReference>
<dbReference type="AlphaFoldDB" id="A0A5C5X982"/>
<feature type="transmembrane region" description="Helical" evidence="7">
    <location>
        <begin position="338"/>
        <end position="358"/>
    </location>
</feature>
<dbReference type="InterPro" id="IPR004869">
    <property type="entry name" value="MMPL_dom"/>
</dbReference>
<protein>
    <submittedName>
        <fullName evidence="9">Protein translocase subunit SecD</fullName>
    </submittedName>
</protein>
<feature type="transmembrane region" description="Helical" evidence="7">
    <location>
        <begin position="867"/>
        <end position="892"/>
    </location>
</feature>
<accession>A0A5C5X982</accession>
<name>A0A5C5X982_9PLAN</name>
<dbReference type="PANTHER" id="PTHR33406:SF12">
    <property type="entry name" value="BLR2997 PROTEIN"/>
    <property type="match status" value="1"/>
</dbReference>
<comment type="caution">
    <text evidence="9">The sequence shown here is derived from an EMBL/GenBank/DDBJ whole genome shotgun (WGS) entry which is preliminary data.</text>
</comment>
<dbReference type="PANTHER" id="PTHR33406">
    <property type="entry name" value="MEMBRANE PROTEIN MJ1562-RELATED"/>
    <property type="match status" value="1"/>
</dbReference>
<proteinExistence type="predicted"/>
<evidence type="ECO:0000259" key="8">
    <source>
        <dbReference type="Pfam" id="PF03176"/>
    </source>
</evidence>
<evidence type="ECO:0000313" key="9">
    <source>
        <dbReference type="EMBL" id="TWT59697.1"/>
    </source>
</evidence>
<feature type="transmembrane region" description="Helical" evidence="7">
    <location>
        <begin position="764"/>
        <end position="784"/>
    </location>
</feature>
<evidence type="ECO:0000256" key="7">
    <source>
        <dbReference type="SAM" id="Phobius"/>
    </source>
</evidence>
<keyword evidence="3 7" id="KW-0812">Transmembrane</keyword>
<feature type="transmembrane region" description="Helical" evidence="7">
    <location>
        <begin position="15"/>
        <end position="34"/>
    </location>
</feature>
<dbReference type="Gene3D" id="1.20.1640.10">
    <property type="entry name" value="Multidrug efflux transporter AcrB transmembrane domain"/>
    <property type="match status" value="2"/>
</dbReference>
<feature type="compositionally biased region" description="Polar residues" evidence="6">
    <location>
        <begin position="903"/>
        <end position="917"/>
    </location>
</feature>
<evidence type="ECO:0000256" key="5">
    <source>
        <dbReference type="ARBA" id="ARBA00023136"/>
    </source>
</evidence>
<dbReference type="GO" id="GO:0005886">
    <property type="term" value="C:plasma membrane"/>
    <property type="evidence" value="ECO:0007669"/>
    <property type="project" value="UniProtKB-SubCell"/>
</dbReference>
<dbReference type="SUPFAM" id="SSF82866">
    <property type="entry name" value="Multidrug efflux transporter AcrB transmembrane domain"/>
    <property type="match status" value="2"/>
</dbReference>
<feature type="domain" description="Membrane transport protein MMPL" evidence="8">
    <location>
        <begin position="240"/>
        <end position="516"/>
    </location>
</feature>
<dbReference type="InterPro" id="IPR050545">
    <property type="entry name" value="Mycobact_MmpL"/>
</dbReference>
<reference evidence="9 10" key="1">
    <citation type="submission" date="2019-02" db="EMBL/GenBank/DDBJ databases">
        <title>Deep-cultivation of Planctomycetes and their phenomic and genomic characterization uncovers novel biology.</title>
        <authorList>
            <person name="Wiegand S."/>
            <person name="Jogler M."/>
            <person name="Boedeker C."/>
            <person name="Pinto D."/>
            <person name="Vollmers J."/>
            <person name="Rivas-Marin E."/>
            <person name="Kohn T."/>
            <person name="Peeters S.H."/>
            <person name="Heuer A."/>
            <person name="Rast P."/>
            <person name="Oberbeckmann S."/>
            <person name="Bunk B."/>
            <person name="Jeske O."/>
            <person name="Meyerdierks A."/>
            <person name="Storesund J.E."/>
            <person name="Kallscheuer N."/>
            <person name="Luecker S."/>
            <person name="Lage O.M."/>
            <person name="Pohl T."/>
            <person name="Merkel B.J."/>
            <person name="Hornburger P."/>
            <person name="Mueller R.-W."/>
            <person name="Bruemmer F."/>
            <person name="Labrenz M."/>
            <person name="Spormann A.M."/>
            <person name="Op Den Camp H."/>
            <person name="Overmann J."/>
            <person name="Amann R."/>
            <person name="Jetten M.S.M."/>
            <person name="Mascher T."/>
            <person name="Medema M.H."/>
            <person name="Devos D.P."/>
            <person name="Kaster A.-K."/>
            <person name="Ovreas L."/>
            <person name="Rohde M."/>
            <person name="Galperin M.Y."/>
            <person name="Jogler C."/>
        </authorList>
    </citation>
    <scope>NUCLEOTIDE SEQUENCE [LARGE SCALE GENOMIC DNA]</scope>
    <source>
        <strain evidence="9 10">Pan54</strain>
    </source>
</reference>
<feature type="transmembrane region" description="Helical" evidence="7">
    <location>
        <begin position="364"/>
        <end position="385"/>
    </location>
</feature>
<feature type="transmembrane region" description="Helical" evidence="7">
    <location>
        <begin position="511"/>
        <end position="537"/>
    </location>
</feature>
<feature type="transmembrane region" description="Helical" evidence="7">
    <location>
        <begin position="739"/>
        <end position="758"/>
    </location>
</feature>
<dbReference type="RefSeq" id="WP_146501900.1">
    <property type="nucleotide sequence ID" value="NZ_SJPG01000001.1"/>
</dbReference>
<keyword evidence="2" id="KW-1003">Cell membrane</keyword>
<evidence type="ECO:0000256" key="1">
    <source>
        <dbReference type="ARBA" id="ARBA00004651"/>
    </source>
</evidence>
<keyword evidence="5 7" id="KW-0472">Membrane</keyword>